<accession>A0A6L6UCE9</accession>
<dbReference type="AlphaFoldDB" id="A0A6L6UCE9"/>
<dbReference type="Proteomes" id="UP000478208">
    <property type="component" value="Unassembled WGS sequence"/>
</dbReference>
<name>A0A6L6UCE9_9FLAO</name>
<evidence type="ECO:0000313" key="2">
    <source>
        <dbReference type="Proteomes" id="UP000478208"/>
    </source>
</evidence>
<reference evidence="1 2" key="1">
    <citation type="submission" date="2019-12" db="EMBL/GenBank/DDBJ databases">
        <authorList>
            <person name="Li J."/>
        </authorList>
    </citation>
    <scope>NUCLEOTIDE SEQUENCE [LARGE SCALE GENOMIC DNA]</scope>
    <source>
        <strain evidence="1 2">HL2-2</strain>
    </source>
</reference>
<organism evidence="1 2">
    <name type="scientific">Winogradskyella endarachnes</name>
    <dbReference type="NCBI Taxonomy" id="2681965"/>
    <lineage>
        <taxon>Bacteria</taxon>
        <taxon>Pseudomonadati</taxon>
        <taxon>Bacteroidota</taxon>
        <taxon>Flavobacteriia</taxon>
        <taxon>Flavobacteriales</taxon>
        <taxon>Flavobacteriaceae</taxon>
        <taxon>Winogradskyella</taxon>
    </lineage>
</organism>
<sequence length="237" mass="27820">MTFLILLSLFSCTNGNENWELYLYEQKIEGTSKALYKYDAWGGFDTHITGYTILDTTQNFKMRTRKELPIFLLTEIPNKNYIQAMQTNPYVKDEPIIFNPVESKKTTIGEIILKTDFYQSKAYNKKAYGYEVLEFNNFKETRDSIYFYDLNEYTHKNTGHLDSLKIKKGNVFVAFKPQSDTIYRIYIDNLIISDDSNKSLTSKIVYHLKPKYQTKISEISDYGIFKTKNTMPNNGYK</sequence>
<comment type="caution">
    <text evidence="1">The sequence shown here is derived from an EMBL/GenBank/DDBJ whole genome shotgun (WGS) entry which is preliminary data.</text>
</comment>
<evidence type="ECO:0000313" key="1">
    <source>
        <dbReference type="EMBL" id="MUU79913.1"/>
    </source>
</evidence>
<keyword evidence="2" id="KW-1185">Reference proteome</keyword>
<dbReference type="EMBL" id="WOWS01000017">
    <property type="protein sequence ID" value="MUU79913.1"/>
    <property type="molecule type" value="Genomic_DNA"/>
</dbReference>
<protein>
    <submittedName>
        <fullName evidence="1">Uncharacterized protein</fullName>
    </submittedName>
</protein>
<dbReference type="RefSeq" id="WP_157364968.1">
    <property type="nucleotide sequence ID" value="NZ_WOWS01000017.1"/>
</dbReference>
<proteinExistence type="predicted"/>
<gene>
    <name evidence="1" type="ORF">GN138_15830</name>
</gene>